<evidence type="ECO:0000313" key="2">
    <source>
        <dbReference type="EMBL" id="CAI9098705.1"/>
    </source>
</evidence>
<keyword evidence="3" id="KW-1185">Reference proteome</keyword>
<dbReference type="AlphaFoldDB" id="A0AAV1CTL5"/>
<accession>A0AAV1CTL5</accession>
<evidence type="ECO:0000256" key="1">
    <source>
        <dbReference type="SAM" id="MobiDB-lite"/>
    </source>
</evidence>
<dbReference type="PANTHER" id="PTHR34194:SF2">
    <property type="entry name" value="F14J8.16 PROTEIN"/>
    <property type="match status" value="1"/>
</dbReference>
<organism evidence="2 3">
    <name type="scientific">Oldenlandia corymbosa var. corymbosa</name>
    <dbReference type="NCBI Taxonomy" id="529605"/>
    <lineage>
        <taxon>Eukaryota</taxon>
        <taxon>Viridiplantae</taxon>
        <taxon>Streptophyta</taxon>
        <taxon>Embryophyta</taxon>
        <taxon>Tracheophyta</taxon>
        <taxon>Spermatophyta</taxon>
        <taxon>Magnoliopsida</taxon>
        <taxon>eudicotyledons</taxon>
        <taxon>Gunneridae</taxon>
        <taxon>Pentapetalae</taxon>
        <taxon>asterids</taxon>
        <taxon>lamiids</taxon>
        <taxon>Gentianales</taxon>
        <taxon>Rubiaceae</taxon>
        <taxon>Rubioideae</taxon>
        <taxon>Spermacoceae</taxon>
        <taxon>Hedyotis-Oldenlandia complex</taxon>
        <taxon>Oldenlandia</taxon>
    </lineage>
</organism>
<name>A0AAV1CTL5_OLDCO</name>
<feature type="compositionally biased region" description="Polar residues" evidence="1">
    <location>
        <begin position="117"/>
        <end position="137"/>
    </location>
</feature>
<dbReference type="EMBL" id="OX459120">
    <property type="protein sequence ID" value="CAI9098705.1"/>
    <property type="molecule type" value="Genomic_DNA"/>
</dbReference>
<proteinExistence type="predicted"/>
<dbReference type="PANTHER" id="PTHR34194">
    <property type="entry name" value="F14J8.16 PROTEIN"/>
    <property type="match status" value="1"/>
</dbReference>
<gene>
    <name evidence="2" type="ORF">OLC1_LOCUS8856</name>
</gene>
<reference evidence="2" key="1">
    <citation type="submission" date="2023-03" db="EMBL/GenBank/DDBJ databases">
        <authorList>
            <person name="Julca I."/>
        </authorList>
    </citation>
    <scope>NUCLEOTIDE SEQUENCE</scope>
</reference>
<evidence type="ECO:0000313" key="3">
    <source>
        <dbReference type="Proteomes" id="UP001161247"/>
    </source>
</evidence>
<dbReference type="Proteomes" id="UP001161247">
    <property type="component" value="Chromosome 3"/>
</dbReference>
<protein>
    <submittedName>
        <fullName evidence="2">OLC1v1035396C1</fullName>
    </submittedName>
</protein>
<feature type="region of interest" description="Disordered" evidence="1">
    <location>
        <begin position="109"/>
        <end position="151"/>
    </location>
</feature>
<sequence length="289" mass="33521">MGENYVQGTNADTEENVDPHYEIFLNSLKQDGNVWVVEADERNGLPKNHILEEVPDDDIRRETMDVIVENVEDVGSNICSPDEIVVGSLCKKQKEKVIVVERGMELDDEDPDNLNNYTSSPMEENNVRNSTKITNGSGEFETSEDKDNNIVHDDDDDDYCIRLETPSGEVNVSGRIDSQFREKLMEILRKPFDKMEHRRLSRDIKATKPIRRNLDLRYGREKSYSTDRNGKSYLDHYPGLRKKLEAADCHKELNLLRGFFFWLQNLTLLPEDFFPWRDESCLAVQAEDR</sequence>